<feature type="compositionally biased region" description="Basic residues" evidence="3">
    <location>
        <begin position="25"/>
        <end position="34"/>
    </location>
</feature>
<proteinExistence type="predicted"/>
<dbReference type="AlphaFoldDB" id="A0AAW0MKU7"/>
<feature type="compositionally biased region" description="Basic and acidic residues" evidence="3">
    <location>
        <begin position="35"/>
        <end position="67"/>
    </location>
</feature>
<reference evidence="5" key="1">
    <citation type="submission" date="2024-04" db="EMBL/GenBank/DDBJ databases">
        <title>Salinicola lusitanus LLJ914,a marine bacterium isolated from the Okinawa Trough.</title>
        <authorList>
            <person name="Li J."/>
        </authorList>
    </citation>
    <scope>NUCLEOTIDE SEQUENCE [LARGE SCALE GENOMIC DNA]</scope>
</reference>
<comment type="caution">
    <text evidence="4">The sequence shown here is derived from an EMBL/GenBank/DDBJ whole genome shotgun (WGS) entry which is preliminary data.</text>
</comment>
<dbReference type="Gene3D" id="2.10.60.10">
    <property type="entry name" value="CD59"/>
    <property type="match status" value="3"/>
</dbReference>
<accession>A0AAW0MKU7</accession>
<evidence type="ECO:0000313" key="4">
    <source>
        <dbReference type="EMBL" id="KAK7880948.1"/>
    </source>
</evidence>
<evidence type="ECO:0000256" key="1">
    <source>
        <dbReference type="ARBA" id="ARBA00022729"/>
    </source>
</evidence>
<dbReference type="Proteomes" id="UP001460270">
    <property type="component" value="Unassembled WGS sequence"/>
</dbReference>
<protein>
    <recommendedName>
        <fullName evidence="6">UPAR/Ly6 domain-containing protein</fullName>
    </recommendedName>
</protein>
<keyword evidence="5" id="KW-1185">Reference proteome</keyword>
<gene>
    <name evidence="4" type="ORF">WMY93_032402</name>
</gene>
<name>A0AAW0MKU7_9GOBI</name>
<dbReference type="PANTHER" id="PTHR10036">
    <property type="entry name" value="CD59 GLYCOPROTEIN"/>
    <property type="match status" value="1"/>
</dbReference>
<keyword evidence="1" id="KW-0732">Signal</keyword>
<feature type="region of interest" description="Disordered" evidence="3">
    <location>
        <begin position="1"/>
        <end position="67"/>
    </location>
</feature>
<evidence type="ECO:0000256" key="3">
    <source>
        <dbReference type="SAM" id="MobiDB-lite"/>
    </source>
</evidence>
<evidence type="ECO:0008006" key="6">
    <source>
        <dbReference type="Google" id="ProtNLM"/>
    </source>
</evidence>
<evidence type="ECO:0000313" key="5">
    <source>
        <dbReference type="Proteomes" id="UP001460270"/>
    </source>
</evidence>
<dbReference type="EMBL" id="JBBPFD010000034">
    <property type="protein sequence ID" value="KAK7880948.1"/>
    <property type="molecule type" value="Genomic_DNA"/>
</dbReference>
<organism evidence="4 5">
    <name type="scientific">Mugilogobius chulae</name>
    <name type="common">yellowstripe goby</name>
    <dbReference type="NCBI Taxonomy" id="88201"/>
    <lineage>
        <taxon>Eukaryota</taxon>
        <taxon>Metazoa</taxon>
        <taxon>Chordata</taxon>
        <taxon>Craniata</taxon>
        <taxon>Vertebrata</taxon>
        <taxon>Euteleostomi</taxon>
        <taxon>Actinopterygii</taxon>
        <taxon>Neopterygii</taxon>
        <taxon>Teleostei</taxon>
        <taxon>Neoteleostei</taxon>
        <taxon>Acanthomorphata</taxon>
        <taxon>Gobiaria</taxon>
        <taxon>Gobiiformes</taxon>
        <taxon>Gobioidei</taxon>
        <taxon>Gobiidae</taxon>
        <taxon>Gobionellinae</taxon>
        <taxon>Mugilogobius</taxon>
    </lineage>
</organism>
<sequence length="499" mass="54153">MDNGPKSCQVSPEQYQVGPVIRAKNERHLRRRSIHLRDRSRDRRRDKSSDKTRDRDKTETGADRSNDEDLGAVLGSGFISLLFLRDHSGGSVSVYAKIHVNLRIVKLIQTAVGLSWFNGRFVRNLHVSRPEPASQSAPSADSLQCYDCNSEFECTANNTCGSGYVCGQAHYHSRGATRPYYRCFPENLCNNATLSRPFTGFSEPVTCCNTPNCNKPDLGFQCMKCTDYSCSSLKSVTCSKLAPLCFARASATIYPSGSVYPDVTRGCAPPSTCTAAGSYITSRNDGYTRLVYNDTCCDSDNCNAPNPSDPSAPAGSLKCYSCPTSTCTGNLTCSVFETCSYVTDGSLAVYGCVSENLCNNFNLSQNFIGYNAIVSCCNTSHCNDPSVRNVPPTTTTQATPTNTTQATLQCYSCLSFEPWCPVSTCEAGRICGQADLGSFTTYKCFAEEECYRPDVTCCHGNLCNTKTTPATPTTDDSVFSGAKDVGTLLSLLLLCVHVL</sequence>
<keyword evidence="2" id="KW-1015">Disulfide bond</keyword>
<evidence type="ECO:0000256" key="2">
    <source>
        <dbReference type="ARBA" id="ARBA00023157"/>
    </source>
</evidence>
<feature type="compositionally biased region" description="Polar residues" evidence="3">
    <location>
        <begin position="1"/>
        <end position="14"/>
    </location>
</feature>
<dbReference type="InterPro" id="IPR045860">
    <property type="entry name" value="Snake_toxin-like_sf"/>
</dbReference>
<dbReference type="SUPFAM" id="SSF57302">
    <property type="entry name" value="Snake toxin-like"/>
    <property type="match status" value="3"/>
</dbReference>